<feature type="transmembrane region" description="Helical" evidence="1">
    <location>
        <begin position="6"/>
        <end position="25"/>
    </location>
</feature>
<keyword evidence="1" id="KW-0812">Transmembrane</keyword>
<feature type="transmembrane region" description="Helical" evidence="1">
    <location>
        <begin position="80"/>
        <end position="98"/>
    </location>
</feature>
<protein>
    <submittedName>
        <fullName evidence="2">Uncharacterized protein DUF3784</fullName>
    </submittedName>
</protein>
<dbReference type="InterPro" id="IPR017259">
    <property type="entry name" value="UCP037672"/>
</dbReference>
<keyword evidence="1" id="KW-0472">Membrane</keyword>
<evidence type="ECO:0000256" key="1">
    <source>
        <dbReference type="SAM" id="Phobius"/>
    </source>
</evidence>
<dbReference type="EMBL" id="QGGY01000002">
    <property type="protein sequence ID" value="PWJ78260.1"/>
    <property type="molecule type" value="Genomic_DNA"/>
</dbReference>
<dbReference type="Pfam" id="PF12650">
    <property type="entry name" value="DUF3784"/>
    <property type="match status" value="1"/>
</dbReference>
<keyword evidence="3" id="KW-1185">Reference proteome</keyword>
<dbReference type="Proteomes" id="UP000245412">
    <property type="component" value="Unassembled WGS sequence"/>
</dbReference>
<evidence type="ECO:0000313" key="3">
    <source>
        <dbReference type="Proteomes" id="UP000245412"/>
    </source>
</evidence>
<name>A0AB73T8L5_9FIRM</name>
<dbReference type="RefSeq" id="WP_109625189.1">
    <property type="nucleotide sequence ID" value="NZ_JANKBI010000005.1"/>
</dbReference>
<proteinExistence type="predicted"/>
<evidence type="ECO:0000313" key="2">
    <source>
        <dbReference type="EMBL" id="PWJ78260.1"/>
    </source>
</evidence>
<organism evidence="2 3">
    <name type="scientific">Murimonas intestini</name>
    <dbReference type="NCBI Taxonomy" id="1337051"/>
    <lineage>
        <taxon>Bacteria</taxon>
        <taxon>Bacillati</taxon>
        <taxon>Bacillota</taxon>
        <taxon>Clostridia</taxon>
        <taxon>Lachnospirales</taxon>
        <taxon>Lachnospiraceae</taxon>
        <taxon>Murimonas</taxon>
    </lineage>
</organism>
<keyword evidence="1" id="KW-1133">Transmembrane helix</keyword>
<dbReference type="AlphaFoldDB" id="A0AB73T8L5"/>
<accession>A0AB73T8L5</accession>
<comment type="caution">
    <text evidence="2">The sequence shown here is derived from an EMBL/GenBank/DDBJ whole genome shotgun (WGS) entry which is preliminary data.</text>
</comment>
<gene>
    <name evidence="2" type="ORF">C7383_102396</name>
</gene>
<sequence>MAEIVVAVILFLVSAAAFTASFMYFREKGYLLNNAYLYASKQDRENMDKKPHYRQSALVFLLIGIIFLLNGIEVLTDCGWLFYAVLIIGLVTVIYAVVSSVKIEKKKK</sequence>
<feature type="transmembrane region" description="Helical" evidence="1">
    <location>
        <begin position="57"/>
        <end position="74"/>
    </location>
</feature>
<reference evidence="2 3" key="1">
    <citation type="submission" date="2018-05" db="EMBL/GenBank/DDBJ databases">
        <authorList>
            <person name="Goeker M."/>
            <person name="Huntemann M."/>
            <person name="Clum A."/>
            <person name="Pillay M."/>
            <person name="Palaniappan K."/>
            <person name="Varghese N."/>
            <person name="Mikhailova N."/>
            <person name="Stamatis D."/>
            <person name="Reddy T."/>
            <person name="Daum C."/>
            <person name="Shapiro N."/>
            <person name="Ivanova N."/>
            <person name="Kyrpides N."/>
            <person name="Woyke T."/>
        </authorList>
    </citation>
    <scope>NUCLEOTIDE SEQUENCE [LARGE SCALE GENOMIC DNA]</scope>
    <source>
        <strain evidence="2 3">DSM 26524</strain>
    </source>
</reference>